<dbReference type="Gene3D" id="3.40.50.720">
    <property type="entry name" value="NAD(P)-binding Rossmann-like Domain"/>
    <property type="match status" value="1"/>
</dbReference>
<keyword evidence="3" id="KW-1185">Reference proteome</keyword>
<dbReference type="RefSeq" id="WP_265271864.1">
    <property type="nucleotide sequence ID" value="NZ_JANFAV010000029.1"/>
</dbReference>
<dbReference type="Proteomes" id="UP001165565">
    <property type="component" value="Unassembled WGS sequence"/>
</dbReference>
<dbReference type="SUPFAM" id="SSF51735">
    <property type="entry name" value="NAD(P)-binding Rossmann-fold domains"/>
    <property type="match status" value="1"/>
</dbReference>
<proteinExistence type="predicted"/>
<dbReference type="PANTHER" id="PTHR48079">
    <property type="entry name" value="PROTEIN YEEZ"/>
    <property type="match status" value="1"/>
</dbReference>
<dbReference type="InterPro" id="IPR001509">
    <property type="entry name" value="Epimerase_deHydtase"/>
</dbReference>
<organism evidence="2 3">
    <name type="scientific">Sphingomonas lycopersici</name>
    <dbReference type="NCBI Taxonomy" id="2951807"/>
    <lineage>
        <taxon>Bacteria</taxon>
        <taxon>Pseudomonadati</taxon>
        <taxon>Pseudomonadota</taxon>
        <taxon>Alphaproteobacteria</taxon>
        <taxon>Sphingomonadales</taxon>
        <taxon>Sphingomonadaceae</taxon>
        <taxon>Sphingomonas</taxon>
    </lineage>
</organism>
<dbReference type="AlphaFoldDB" id="A0AA42CWD7"/>
<accession>A0AA42CWD7</accession>
<dbReference type="InterPro" id="IPR036291">
    <property type="entry name" value="NAD(P)-bd_dom_sf"/>
</dbReference>
<dbReference type="Pfam" id="PF01370">
    <property type="entry name" value="Epimerase"/>
    <property type="match status" value="1"/>
</dbReference>
<reference evidence="2" key="1">
    <citation type="submission" date="2022-06" db="EMBL/GenBank/DDBJ databases">
        <title>Sphingomonas sp. nov. isolated from rhizosphere soil of tomato.</title>
        <authorList>
            <person name="Dong H."/>
            <person name="Gao R."/>
        </authorList>
    </citation>
    <scope>NUCLEOTIDE SEQUENCE</scope>
    <source>
        <strain evidence="2">MMSM24</strain>
    </source>
</reference>
<gene>
    <name evidence="2" type="ORF">NEE01_23205</name>
</gene>
<dbReference type="InterPro" id="IPR051783">
    <property type="entry name" value="NAD(P)-dependent_oxidoreduct"/>
</dbReference>
<dbReference type="GO" id="GO:0005737">
    <property type="term" value="C:cytoplasm"/>
    <property type="evidence" value="ECO:0007669"/>
    <property type="project" value="TreeGrafter"/>
</dbReference>
<feature type="domain" description="NAD-dependent epimerase/dehydratase" evidence="1">
    <location>
        <begin position="10"/>
        <end position="235"/>
    </location>
</feature>
<comment type="caution">
    <text evidence="2">The sequence shown here is derived from an EMBL/GenBank/DDBJ whole genome shotgun (WGS) entry which is preliminary data.</text>
</comment>
<protein>
    <submittedName>
        <fullName evidence="2">NAD-dependent epimerase/dehydratase family protein</fullName>
    </submittedName>
</protein>
<dbReference type="NCBIfam" id="TIGR03466">
    <property type="entry name" value="HpnA"/>
    <property type="match status" value="1"/>
</dbReference>
<sequence>MSSPAPSLTLVTGVSGFVGSAVARALAAEGHRVRGLVRASSPRANLHDFPGELVEGDARDPASVAAAMRGVRHLLHVAADYRLWAPDPEEIVRNNRASTETVMRAALAAGVERVVYTSSVATLRPRDDGPADETRAATPEQAVGVYKRSKVVAERLVEALVRDEGLPAVIVQPSTPIGPRDVKPTPTGRIIVEAASGRMPAYVDSGLNLVHVDDVAAGHVLALEQGRVGERYILGGQDVMLGEMLAEIAEIVGRKPPTVRIPRAPLFPLAWANEQIARATGGNPFLTLDSLRMAKYRMFFSSAKAEAELGYRARPYRAALEDAVAWFRQAGMIR</sequence>
<dbReference type="PANTHER" id="PTHR48079:SF6">
    <property type="entry name" value="NAD(P)-BINDING DOMAIN-CONTAINING PROTEIN-RELATED"/>
    <property type="match status" value="1"/>
</dbReference>
<dbReference type="InterPro" id="IPR017829">
    <property type="entry name" value="Hopanoid-assoc_sugar_epimerase"/>
</dbReference>
<dbReference type="GO" id="GO:0004029">
    <property type="term" value="F:aldehyde dehydrogenase (NAD+) activity"/>
    <property type="evidence" value="ECO:0007669"/>
    <property type="project" value="TreeGrafter"/>
</dbReference>
<dbReference type="EMBL" id="JANFAV010000029">
    <property type="protein sequence ID" value="MCW6537693.1"/>
    <property type="molecule type" value="Genomic_DNA"/>
</dbReference>
<evidence type="ECO:0000313" key="2">
    <source>
        <dbReference type="EMBL" id="MCW6537693.1"/>
    </source>
</evidence>
<evidence type="ECO:0000313" key="3">
    <source>
        <dbReference type="Proteomes" id="UP001165565"/>
    </source>
</evidence>
<name>A0AA42CWD7_9SPHN</name>
<evidence type="ECO:0000259" key="1">
    <source>
        <dbReference type="Pfam" id="PF01370"/>
    </source>
</evidence>
<dbReference type="CDD" id="cd05228">
    <property type="entry name" value="AR_FR_like_1_SDR_e"/>
    <property type="match status" value="1"/>
</dbReference>